<evidence type="ECO:0000256" key="4">
    <source>
        <dbReference type="ARBA" id="ARBA00022449"/>
    </source>
</evidence>
<feature type="transmembrane region" description="Helical" evidence="11">
    <location>
        <begin position="268"/>
        <end position="288"/>
    </location>
</feature>
<evidence type="ECO:0000256" key="10">
    <source>
        <dbReference type="ARBA" id="ARBA00023201"/>
    </source>
</evidence>
<evidence type="ECO:0000256" key="3">
    <source>
        <dbReference type="ARBA" id="ARBA00022448"/>
    </source>
</evidence>
<feature type="transmembrane region" description="Helical" evidence="11">
    <location>
        <begin position="240"/>
        <end position="256"/>
    </location>
</feature>
<dbReference type="EMBL" id="JAGGKS010000008">
    <property type="protein sequence ID" value="MBP1926905.1"/>
    <property type="molecule type" value="Genomic_DNA"/>
</dbReference>
<reference evidence="13 14" key="1">
    <citation type="submission" date="2021-03" db="EMBL/GenBank/DDBJ databases">
        <title>Genomic Encyclopedia of Type Strains, Phase IV (KMG-IV): sequencing the most valuable type-strain genomes for metagenomic binning, comparative biology and taxonomic classification.</title>
        <authorList>
            <person name="Goeker M."/>
        </authorList>
    </citation>
    <scope>NUCLEOTIDE SEQUENCE [LARGE SCALE GENOMIC DNA]</scope>
    <source>
        <strain evidence="13 14">DSM 24004</strain>
    </source>
</reference>
<accession>A0ABS4GGT4</accession>
<comment type="caution">
    <text evidence="13">The sequence shown here is derived from an EMBL/GenBank/DDBJ whole genome shotgun (WGS) entry which is preliminary data.</text>
</comment>
<dbReference type="InterPro" id="IPR038770">
    <property type="entry name" value="Na+/solute_symporter_sf"/>
</dbReference>
<comment type="similarity">
    <text evidence="2">Belongs to the monovalent cation:proton antiporter 2 (CPA2) transporter (TC 2.A.37) family.</text>
</comment>
<feature type="transmembrane region" description="Helical" evidence="11">
    <location>
        <begin position="358"/>
        <end position="377"/>
    </location>
</feature>
<dbReference type="PANTHER" id="PTHR43562">
    <property type="entry name" value="NAPA-TYPE SODIUM/HYDROGEN ANTIPORTER"/>
    <property type="match status" value="1"/>
</dbReference>
<feature type="transmembrane region" description="Helical" evidence="11">
    <location>
        <begin position="90"/>
        <end position="111"/>
    </location>
</feature>
<evidence type="ECO:0000256" key="2">
    <source>
        <dbReference type="ARBA" id="ARBA00005551"/>
    </source>
</evidence>
<dbReference type="Gene3D" id="1.20.1530.20">
    <property type="match status" value="1"/>
</dbReference>
<evidence type="ECO:0000256" key="6">
    <source>
        <dbReference type="ARBA" id="ARBA00022989"/>
    </source>
</evidence>
<keyword evidence="14" id="KW-1185">Reference proteome</keyword>
<evidence type="ECO:0000313" key="14">
    <source>
        <dbReference type="Proteomes" id="UP001519342"/>
    </source>
</evidence>
<evidence type="ECO:0000256" key="1">
    <source>
        <dbReference type="ARBA" id="ARBA00004141"/>
    </source>
</evidence>
<keyword evidence="3" id="KW-0813">Transport</keyword>
<protein>
    <submittedName>
        <fullName evidence="13">Kef-type K+ transport system membrane component KefB</fullName>
    </submittedName>
</protein>
<evidence type="ECO:0000256" key="8">
    <source>
        <dbReference type="ARBA" id="ARBA00023065"/>
    </source>
</evidence>
<keyword evidence="10" id="KW-0739">Sodium transport</keyword>
<sequence length="413" mass="43975">MENGSKFILDLILILGVTNIGGLLSAKLKQPSVLGQILAGLIIGPALLNLVEPSNFISNFAEIGVILLMFMAGMETNIMEMKKSAGSSTVIALAGMIVPFALGFLTIKLVFKNEGMYQAVYSGVILTATSISITVQTLRELGKLKDRTGVNIMGAAIADDIGGIILLTLVVGMSDPVNGSSPLMVILKVIVFFVIILLSAKVIKQFMSKYSSKLAYYITPSSIALISCLIFAYLAEMFDMAAIIGAYSAGLIFSIIPNSRKIELELNTICYVVFTPVFFANIGLGVSFENISSVIFPTIVITIVAIISKVLGAGLGAKLAKFTTRESLQIGIGMIPRGEVAIITANLGRNAGMINDRIFTAIVIMSIVTSVVTPILLKKSYGVKVNTSKSENINQKAKTNVNVNKNANVNANM</sequence>
<feature type="transmembrane region" description="Helical" evidence="11">
    <location>
        <begin position="183"/>
        <end position="202"/>
    </location>
</feature>
<feature type="transmembrane region" description="Helical" evidence="11">
    <location>
        <begin position="150"/>
        <end position="171"/>
    </location>
</feature>
<organism evidence="13 14">
    <name type="scientific">Sedimentibacter acidaminivorans</name>
    <dbReference type="NCBI Taxonomy" id="913099"/>
    <lineage>
        <taxon>Bacteria</taxon>
        <taxon>Bacillati</taxon>
        <taxon>Bacillota</taxon>
        <taxon>Tissierellia</taxon>
        <taxon>Sedimentibacter</taxon>
    </lineage>
</organism>
<keyword evidence="8" id="KW-0406">Ion transport</keyword>
<gene>
    <name evidence="13" type="ORF">J2Z76_002775</name>
</gene>
<dbReference type="InterPro" id="IPR006153">
    <property type="entry name" value="Cation/H_exchanger_TM"/>
</dbReference>
<keyword evidence="9 11" id="KW-0472">Membrane</keyword>
<comment type="subcellular location">
    <subcellularLocation>
        <location evidence="1">Membrane</location>
        <topology evidence="1">Multi-pass membrane protein</topology>
    </subcellularLocation>
</comment>
<keyword evidence="5 11" id="KW-0812">Transmembrane</keyword>
<dbReference type="Proteomes" id="UP001519342">
    <property type="component" value="Unassembled WGS sequence"/>
</dbReference>
<feature type="transmembrane region" description="Helical" evidence="11">
    <location>
        <begin position="33"/>
        <end position="51"/>
    </location>
</feature>
<dbReference type="PANTHER" id="PTHR43562:SF3">
    <property type="entry name" value="SODIUM ION_PROTON EXCHANGER (EUROFUNG)"/>
    <property type="match status" value="1"/>
</dbReference>
<feature type="transmembrane region" description="Helical" evidence="11">
    <location>
        <begin position="214"/>
        <end position="234"/>
    </location>
</feature>
<dbReference type="Pfam" id="PF00999">
    <property type="entry name" value="Na_H_Exchanger"/>
    <property type="match status" value="1"/>
</dbReference>
<proteinExistence type="inferred from homology"/>
<evidence type="ECO:0000259" key="12">
    <source>
        <dbReference type="Pfam" id="PF00999"/>
    </source>
</evidence>
<feature type="transmembrane region" description="Helical" evidence="11">
    <location>
        <begin position="294"/>
        <end position="317"/>
    </location>
</feature>
<feature type="domain" description="Cation/H+ exchanger transmembrane" evidence="12">
    <location>
        <begin position="20"/>
        <end position="377"/>
    </location>
</feature>
<keyword evidence="6 11" id="KW-1133">Transmembrane helix</keyword>
<name>A0ABS4GGT4_9FIRM</name>
<dbReference type="RefSeq" id="WP_209512621.1">
    <property type="nucleotide sequence ID" value="NZ_JAGGKS010000008.1"/>
</dbReference>
<evidence type="ECO:0000256" key="7">
    <source>
        <dbReference type="ARBA" id="ARBA00023053"/>
    </source>
</evidence>
<evidence type="ECO:0000313" key="13">
    <source>
        <dbReference type="EMBL" id="MBP1926905.1"/>
    </source>
</evidence>
<feature type="transmembrane region" description="Helical" evidence="11">
    <location>
        <begin position="6"/>
        <end position="26"/>
    </location>
</feature>
<feature type="transmembrane region" description="Helical" evidence="11">
    <location>
        <begin position="57"/>
        <end position="78"/>
    </location>
</feature>
<evidence type="ECO:0000256" key="9">
    <source>
        <dbReference type="ARBA" id="ARBA00023136"/>
    </source>
</evidence>
<keyword evidence="4" id="KW-0050">Antiport</keyword>
<evidence type="ECO:0000256" key="11">
    <source>
        <dbReference type="SAM" id="Phobius"/>
    </source>
</evidence>
<keyword evidence="7" id="KW-0915">Sodium</keyword>
<evidence type="ECO:0000256" key="5">
    <source>
        <dbReference type="ARBA" id="ARBA00022692"/>
    </source>
</evidence>